<evidence type="ECO:0000313" key="11">
    <source>
        <dbReference type="Proteomes" id="UP000595140"/>
    </source>
</evidence>
<keyword evidence="6" id="KW-0809">Transit peptide</keyword>
<dbReference type="OrthoDB" id="426718at2759"/>
<evidence type="ECO:0000256" key="5">
    <source>
        <dbReference type="ARBA" id="ARBA00022801"/>
    </source>
</evidence>
<comment type="similarity">
    <text evidence="2">Belongs to the AB hydrolase superfamily. Lipase family.</text>
</comment>
<dbReference type="Proteomes" id="UP000595140">
    <property type="component" value="Unassembled WGS sequence"/>
</dbReference>
<keyword evidence="8" id="KW-0443">Lipid metabolism</keyword>
<comment type="subcellular location">
    <subcellularLocation>
        <location evidence="1">Plastid</location>
        <location evidence="1">Chloroplast</location>
    </subcellularLocation>
</comment>
<dbReference type="CDD" id="cd00519">
    <property type="entry name" value="Lipase_3"/>
    <property type="match status" value="1"/>
</dbReference>
<dbReference type="GO" id="GO:0016042">
    <property type="term" value="P:lipid catabolic process"/>
    <property type="evidence" value="ECO:0007669"/>
    <property type="project" value="UniProtKB-KW"/>
</dbReference>
<keyword evidence="11" id="KW-1185">Reference proteome</keyword>
<sequence>MQQTNQPSTPALPGKNRLLAAAKCRLPPVKINQNDTIQILTNKASIGAAKFAETMSEVLNNLNNIPKSNQEQNILSIGDMADTPAMSPRENISSHWRDIQGYREWEGLLDPLHPWLRREIVKYGEFAQATYDAFDLDPYSEYYGSCLYARDEMFQKVGIARNGYEVVSYIYAMSSPQLEVPDWLDGSTLAHAWSKDSNWIGYVAASNEEETRRIGRRDVVVAWRGTVTPSEWSENMQNKLEAVGHGDAKVEHGFLSIYTSKCDTSRFNKKSASEQVMDVLGKLVDFYTSKGEEVSVTVTGHSLGGALAVLNAYEAAVHFPGVPVTVISFAAPRVGNIAFRDEVCYYPRIKREMKKNIRVVYQKGVKTLRVTVKQDLVPKWPGVVFNEGLQKYDDLIGPLEWVYTHIGVELKLDARSSPYLKGGMNLFGCHMLETYLHLVDGYCSLRVPFREDAKRDVALVNKDCDMLVDELRVPPNWYQLGNKGLELNSCGRWVRRKRVLEDEAPSFPPHLLVSKEDGFIEE</sequence>
<accession>A0A484N6V3</accession>
<reference evidence="10 11" key="1">
    <citation type="submission" date="2018-04" db="EMBL/GenBank/DDBJ databases">
        <authorList>
            <person name="Vogel A."/>
        </authorList>
    </citation>
    <scope>NUCLEOTIDE SEQUENCE [LARGE SCALE GENOMIC DNA]</scope>
</reference>
<keyword evidence="4" id="KW-0934">Plastid</keyword>
<dbReference type="InterPro" id="IPR002921">
    <property type="entry name" value="Fungal_lipase-type"/>
</dbReference>
<evidence type="ECO:0000313" key="10">
    <source>
        <dbReference type="EMBL" id="VFQ97031.1"/>
    </source>
</evidence>
<evidence type="ECO:0000256" key="4">
    <source>
        <dbReference type="ARBA" id="ARBA00022640"/>
    </source>
</evidence>
<gene>
    <name evidence="10" type="ORF">CCAM_LOCUS38807</name>
</gene>
<dbReference type="GO" id="GO:0047714">
    <property type="term" value="F:galactolipase activity"/>
    <property type="evidence" value="ECO:0007669"/>
    <property type="project" value="UniProtKB-ARBA"/>
</dbReference>
<evidence type="ECO:0000256" key="1">
    <source>
        <dbReference type="ARBA" id="ARBA00004229"/>
    </source>
</evidence>
<keyword evidence="7" id="KW-0442">Lipid degradation</keyword>
<evidence type="ECO:0000256" key="3">
    <source>
        <dbReference type="ARBA" id="ARBA00022528"/>
    </source>
</evidence>
<keyword evidence="3" id="KW-0150">Chloroplast</keyword>
<evidence type="ECO:0000259" key="9">
    <source>
        <dbReference type="Pfam" id="PF01764"/>
    </source>
</evidence>
<name>A0A484N6V3_9ASTE</name>
<evidence type="ECO:0000256" key="7">
    <source>
        <dbReference type="ARBA" id="ARBA00022963"/>
    </source>
</evidence>
<dbReference type="GO" id="GO:0009507">
    <property type="term" value="C:chloroplast"/>
    <property type="evidence" value="ECO:0007669"/>
    <property type="project" value="UniProtKB-SubCell"/>
</dbReference>
<feature type="domain" description="Fungal lipase-type" evidence="9">
    <location>
        <begin position="220"/>
        <end position="383"/>
    </location>
</feature>
<dbReference type="AlphaFoldDB" id="A0A484N6V3"/>
<proteinExistence type="inferred from homology"/>
<dbReference type="GO" id="GO:0008970">
    <property type="term" value="F:phospholipase A1 activity"/>
    <property type="evidence" value="ECO:0007669"/>
    <property type="project" value="UniProtKB-ARBA"/>
</dbReference>
<dbReference type="InterPro" id="IPR029058">
    <property type="entry name" value="AB_hydrolase_fold"/>
</dbReference>
<dbReference type="Pfam" id="PF01764">
    <property type="entry name" value="Lipase_3"/>
    <property type="match status" value="1"/>
</dbReference>
<dbReference type="PANTHER" id="PTHR31403:SF11">
    <property type="entry name" value="OS12G0614500 PROTEIN"/>
    <property type="match status" value="1"/>
</dbReference>
<dbReference type="Gene3D" id="3.40.50.1820">
    <property type="entry name" value="alpha/beta hydrolase"/>
    <property type="match status" value="1"/>
</dbReference>
<evidence type="ECO:0000256" key="2">
    <source>
        <dbReference type="ARBA" id="ARBA00010701"/>
    </source>
</evidence>
<dbReference type="EMBL" id="OOIL02006272">
    <property type="protein sequence ID" value="VFQ97031.1"/>
    <property type="molecule type" value="Genomic_DNA"/>
</dbReference>
<dbReference type="PANTHER" id="PTHR31403">
    <property type="entry name" value="PHOSPHOLIPASE A1-IBETA2, CHLOROPLASTIC"/>
    <property type="match status" value="1"/>
</dbReference>
<keyword evidence="5" id="KW-0378">Hydrolase</keyword>
<dbReference type="SUPFAM" id="SSF53474">
    <property type="entry name" value="alpha/beta-Hydrolases"/>
    <property type="match status" value="1"/>
</dbReference>
<protein>
    <recommendedName>
        <fullName evidence="9">Fungal lipase-type domain-containing protein</fullName>
    </recommendedName>
</protein>
<organism evidence="10 11">
    <name type="scientific">Cuscuta campestris</name>
    <dbReference type="NCBI Taxonomy" id="132261"/>
    <lineage>
        <taxon>Eukaryota</taxon>
        <taxon>Viridiplantae</taxon>
        <taxon>Streptophyta</taxon>
        <taxon>Embryophyta</taxon>
        <taxon>Tracheophyta</taxon>
        <taxon>Spermatophyta</taxon>
        <taxon>Magnoliopsida</taxon>
        <taxon>eudicotyledons</taxon>
        <taxon>Gunneridae</taxon>
        <taxon>Pentapetalae</taxon>
        <taxon>asterids</taxon>
        <taxon>lamiids</taxon>
        <taxon>Solanales</taxon>
        <taxon>Convolvulaceae</taxon>
        <taxon>Cuscuteae</taxon>
        <taxon>Cuscuta</taxon>
        <taxon>Cuscuta subgen. Grammica</taxon>
        <taxon>Cuscuta sect. Cleistogrammica</taxon>
    </lineage>
</organism>
<dbReference type="FunFam" id="3.40.50.1820:FF:000065">
    <property type="entry name" value="Phospholipase A1-II 3"/>
    <property type="match status" value="1"/>
</dbReference>
<evidence type="ECO:0000256" key="8">
    <source>
        <dbReference type="ARBA" id="ARBA00023098"/>
    </source>
</evidence>
<evidence type="ECO:0000256" key="6">
    <source>
        <dbReference type="ARBA" id="ARBA00022946"/>
    </source>
</evidence>